<name>A0A975FBA8_9GAMM</name>
<proteinExistence type="predicted"/>
<protein>
    <submittedName>
        <fullName evidence="2">Uncharacterized protein</fullName>
    </submittedName>
</protein>
<evidence type="ECO:0000313" key="2">
    <source>
        <dbReference type="EMBL" id="QTR54657.1"/>
    </source>
</evidence>
<dbReference type="RefSeq" id="WP_210220133.1">
    <property type="nucleotide sequence ID" value="NZ_CP072793.1"/>
</dbReference>
<dbReference type="Proteomes" id="UP000672009">
    <property type="component" value="Chromosome"/>
</dbReference>
<organism evidence="2 3">
    <name type="scientific">Thiothrix unzii</name>
    <dbReference type="NCBI Taxonomy" id="111769"/>
    <lineage>
        <taxon>Bacteria</taxon>
        <taxon>Pseudomonadati</taxon>
        <taxon>Pseudomonadota</taxon>
        <taxon>Gammaproteobacteria</taxon>
        <taxon>Thiotrichales</taxon>
        <taxon>Thiotrichaceae</taxon>
        <taxon>Thiothrix</taxon>
    </lineage>
</organism>
<keyword evidence="3" id="KW-1185">Reference proteome</keyword>
<dbReference type="AlphaFoldDB" id="A0A975FBA8"/>
<reference evidence="2" key="1">
    <citation type="submission" date="2021-04" db="EMBL/GenBank/DDBJ databases">
        <title>Genomics, taxonomy and metabolism of representatives of sulfur bacteria of the genus Thiothrix: Thiothrix fructosivorans QT, Thiothrix unzii A1T and three new species, Thiothrix subterranea sp. nov., Thiothrix litoralis sp. nov. and 'Candidatus Thiothrix anitrata' sp. nov.</title>
        <authorList>
            <person name="Ravin N.V."/>
            <person name="Smolyakov D."/>
            <person name="Rudenko T.S."/>
            <person name="Mardanov A.V."/>
            <person name="Beletsky A.V."/>
            <person name="Markov N.D."/>
            <person name="Fomenkov A.I."/>
            <person name="Roberts R.J."/>
            <person name="Karnachuk O.V."/>
            <person name="Novikov A."/>
            <person name="Grabovich M.Y."/>
        </authorList>
    </citation>
    <scope>NUCLEOTIDE SEQUENCE</scope>
    <source>
        <strain evidence="2">A1</strain>
    </source>
</reference>
<feature type="region of interest" description="Disordered" evidence="1">
    <location>
        <begin position="161"/>
        <end position="181"/>
    </location>
</feature>
<evidence type="ECO:0000313" key="3">
    <source>
        <dbReference type="Proteomes" id="UP000672009"/>
    </source>
</evidence>
<sequence>MTSNKRMTTLRKRVYFLLAVVGCVFLVGTWANGDSPPVTQAAPERATPTFFMAAVINGEDKSEGLAPLEMETRWQAQTLSDDPLRIRATLITRYKTEDNEGRLCARVKVGIGQDRVPLKGRIYQDCNGAAAARACKPFFVWSELDMCDDEMPPTANYTKYKAASEDKNWKPPVTEIKEPQP</sequence>
<dbReference type="EMBL" id="CP072793">
    <property type="protein sequence ID" value="QTR54657.1"/>
    <property type="molecule type" value="Genomic_DNA"/>
</dbReference>
<accession>A0A975FBA8</accession>
<dbReference type="KEGG" id="tun:J9260_06095"/>
<gene>
    <name evidence="2" type="ORF">J9260_06095</name>
</gene>
<feature type="compositionally biased region" description="Basic and acidic residues" evidence="1">
    <location>
        <begin position="162"/>
        <end position="181"/>
    </location>
</feature>
<evidence type="ECO:0000256" key="1">
    <source>
        <dbReference type="SAM" id="MobiDB-lite"/>
    </source>
</evidence>